<name>A0A099K6Z7_COLPS</name>
<dbReference type="GO" id="GO:1901135">
    <property type="term" value="P:carbohydrate derivative metabolic process"/>
    <property type="evidence" value="ECO:0007669"/>
    <property type="project" value="UniProtKB-ARBA"/>
</dbReference>
<dbReference type="InterPro" id="IPR001296">
    <property type="entry name" value="Glyco_trans_1"/>
</dbReference>
<feature type="domain" description="Glycosyl transferase family 1" evidence="1">
    <location>
        <begin position="180"/>
        <end position="342"/>
    </location>
</feature>
<evidence type="ECO:0000313" key="3">
    <source>
        <dbReference type="EMBL" id="KGJ86559.1"/>
    </source>
</evidence>
<dbReference type="InterPro" id="IPR028098">
    <property type="entry name" value="Glyco_trans_4-like_N"/>
</dbReference>
<feature type="domain" description="Glycosyltransferase subfamily 4-like N-terminal" evidence="2">
    <location>
        <begin position="14"/>
        <end position="170"/>
    </location>
</feature>
<dbReference type="Gene3D" id="3.40.50.2000">
    <property type="entry name" value="Glycogen Phosphorylase B"/>
    <property type="match status" value="2"/>
</dbReference>
<evidence type="ECO:0000313" key="4">
    <source>
        <dbReference type="Proteomes" id="UP000029868"/>
    </source>
</evidence>
<evidence type="ECO:0000259" key="1">
    <source>
        <dbReference type="Pfam" id="PF00534"/>
    </source>
</evidence>
<dbReference type="Pfam" id="PF00534">
    <property type="entry name" value="Glycos_transf_1"/>
    <property type="match status" value="1"/>
</dbReference>
<dbReference type="SUPFAM" id="SSF53756">
    <property type="entry name" value="UDP-Glycosyltransferase/glycogen phosphorylase"/>
    <property type="match status" value="1"/>
</dbReference>
<dbReference type="RefSeq" id="WP_033084667.1">
    <property type="nucleotide sequence ID" value="NZ_JQEC01000075.1"/>
</dbReference>
<protein>
    <submittedName>
        <fullName evidence="3">Glycosyl transferase group 1</fullName>
    </submittedName>
</protein>
<organism evidence="3 4">
    <name type="scientific">Colwellia psychrerythraea</name>
    <name type="common">Vibrio psychroerythus</name>
    <dbReference type="NCBI Taxonomy" id="28229"/>
    <lineage>
        <taxon>Bacteria</taxon>
        <taxon>Pseudomonadati</taxon>
        <taxon>Pseudomonadota</taxon>
        <taxon>Gammaproteobacteria</taxon>
        <taxon>Alteromonadales</taxon>
        <taxon>Colwelliaceae</taxon>
        <taxon>Colwellia</taxon>
    </lineage>
</organism>
<dbReference type="EMBL" id="JQEC01000075">
    <property type="protein sequence ID" value="KGJ86559.1"/>
    <property type="molecule type" value="Genomic_DNA"/>
</dbReference>
<comment type="caution">
    <text evidence="3">The sequence shown here is derived from an EMBL/GenBank/DDBJ whole genome shotgun (WGS) entry which is preliminary data.</text>
</comment>
<dbReference type="GO" id="GO:0016757">
    <property type="term" value="F:glycosyltransferase activity"/>
    <property type="evidence" value="ECO:0007669"/>
    <property type="project" value="InterPro"/>
</dbReference>
<dbReference type="AlphaFoldDB" id="A0A099K6Z7"/>
<dbReference type="Pfam" id="PF13439">
    <property type="entry name" value="Glyco_transf_4"/>
    <property type="match status" value="1"/>
</dbReference>
<dbReference type="OrthoDB" id="9775208at2"/>
<dbReference type="PANTHER" id="PTHR12526:SF634">
    <property type="entry name" value="BLL3361 PROTEIN"/>
    <property type="match status" value="1"/>
</dbReference>
<sequence>MKPVIVHVVQHLKPGGIESFALEFQRAAQPFFDVHIISLEKQNVKCYWNNIDGFKAFIHMLDKKPGWQANIFTQLKQFFIKVKPMYVHTHHIGPLIYGGIGARLANVPHIIHTEHDAWHLADFKPRLLQKLIVTLVRPIYVADANFVAEQVNRLMPSLNPVVITNGIDTNKFKPSTVNKQQLLKQAGLPTELKFIGCAARLESVKAHDVLINAMHNLPSNIGLLLAGTGSLKAQIAQQIIDLHLEKRVFFLGHVEDMTTFYPLIDVFCLSSNNEGLPLSPMEAQACGVPVVLTDVGGCKEAVCSKTGLVVQPNNPALLSQALLSSLNQKNTLSPRVFIENKRSIDKMISQYVSLTQADLRWKLC</sequence>
<dbReference type="PANTHER" id="PTHR12526">
    <property type="entry name" value="GLYCOSYLTRANSFERASE"/>
    <property type="match status" value="1"/>
</dbReference>
<keyword evidence="3" id="KW-0808">Transferase</keyword>
<accession>A0A099K6Z7</accession>
<gene>
    <name evidence="3" type="ORF">GAB14E_0832</name>
</gene>
<evidence type="ECO:0000259" key="2">
    <source>
        <dbReference type="Pfam" id="PF13439"/>
    </source>
</evidence>
<reference evidence="3 4" key="1">
    <citation type="submission" date="2014-08" db="EMBL/GenBank/DDBJ databases">
        <title>Genomic and Phenotypic Diversity of Colwellia psychrerythraea strains from Disparate Marine Basins.</title>
        <authorList>
            <person name="Techtmann S.M."/>
            <person name="Stelling S.C."/>
            <person name="Utturkar S.M."/>
            <person name="Alshibli N."/>
            <person name="Harris A."/>
            <person name="Brown S.D."/>
            <person name="Hazen T.C."/>
        </authorList>
    </citation>
    <scope>NUCLEOTIDE SEQUENCE [LARGE SCALE GENOMIC DNA]</scope>
    <source>
        <strain evidence="3 4">GAB14E</strain>
    </source>
</reference>
<proteinExistence type="predicted"/>
<dbReference type="Proteomes" id="UP000029868">
    <property type="component" value="Unassembled WGS sequence"/>
</dbReference>
<dbReference type="PATRIC" id="fig|28229.3.peg.4784"/>